<organism evidence="2 3">
    <name type="scientific">Lithohypha guttulata</name>
    <dbReference type="NCBI Taxonomy" id="1690604"/>
    <lineage>
        <taxon>Eukaryota</taxon>
        <taxon>Fungi</taxon>
        <taxon>Dikarya</taxon>
        <taxon>Ascomycota</taxon>
        <taxon>Pezizomycotina</taxon>
        <taxon>Eurotiomycetes</taxon>
        <taxon>Chaetothyriomycetidae</taxon>
        <taxon>Chaetothyriales</taxon>
        <taxon>Trichomeriaceae</taxon>
        <taxon>Lithohypha</taxon>
    </lineage>
</organism>
<evidence type="ECO:0000313" key="2">
    <source>
        <dbReference type="EMBL" id="KAK5095511.1"/>
    </source>
</evidence>
<gene>
    <name evidence="2" type="ORF">LTR24_002982</name>
</gene>
<dbReference type="EMBL" id="JAVRRG010000027">
    <property type="protein sequence ID" value="KAK5095511.1"/>
    <property type="molecule type" value="Genomic_DNA"/>
</dbReference>
<evidence type="ECO:0000256" key="1">
    <source>
        <dbReference type="SAM" id="MobiDB-lite"/>
    </source>
</evidence>
<evidence type="ECO:0000313" key="3">
    <source>
        <dbReference type="Proteomes" id="UP001345013"/>
    </source>
</evidence>
<proteinExistence type="predicted"/>
<comment type="caution">
    <text evidence="2">The sequence shown here is derived from an EMBL/GenBank/DDBJ whole genome shotgun (WGS) entry which is preliminary data.</text>
</comment>
<dbReference type="Proteomes" id="UP001345013">
    <property type="component" value="Unassembled WGS sequence"/>
</dbReference>
<feature type="region of interest" description="Disordered" evidence="1">
    <location>
        <begin position="372"/>
        <end position="393"/>
    </location>
</feature>
<accession>A0ABR0KG06</accession>
<sequence>MESHPVLVAPELIEMLLYTVHAYGSSALAACLRVCKEWRAIGEPILWRHIYLELEKFETFISAVSSAGLKRVHSMTLHFNQLDIWKDYKIPSVKVAAHLLMPLLWNMPNLVSLSCRFTPHEDTLSAAASLLSKLPARVRNLELLSCRQPYWARTTRAGLVPNCTTHRPDFQSVVYSGIPRPFHDAFYNSQVRNSLLLRKARVVVIGQRFVTWEETEDAFGYLYTISCIDDITTVYPFAKFCGTRGIGGIGDLEAEEGTQSEDDSQVDEGKWMRYSIPSNGQEVDIIDARNMLNLPKHQLEMLEGPSWLQLGHGARLPRAIRREQEYDWRYTTPLVTLIDNAMKARKKYRPGAALWYWEDRVGRKLLHVQTHKGHELPDYPRRERPQEEQDMDPCSIPMLQLEGLPSKF</sequence>
<feature type="compositionally biased region" description="Basic and acidic residues" evidence="1">
    <location>
        <begin position="372"/>
        <end position="387"/>
    </location>
</feature>
<protein>
    <recommendedName>
        <fullName evidence="4">F-box domain-containing protein</fullName>
    </recommendedName>
</protein>
<reference evidence="2 3" key="1">
    <citation type="submission" date="2023-08" db="EMBL/GenBank/DDBJ databases">
        <title>Black Yeasts Isolated from many extreme environments.</title>
        <authorList>
            <person name="Coleine C."/>
            <person name="Stajich J.E."/>
            <person name="Selbmann L."/>
        </authorList>
    </citation>
    <scope>NUCLEOTIDE SEQUENCE [LARGE SCALE GENOMIC DNA]</scope>
    <source>
        <strain evidence="2 3">CCFEE 5885</strain>
    </source>
</reference>
<evidence type="ECO:0008006" key="4">
    <source>
        <dbReference type="Google" id="ProtNLM"/>
    </source>
</evidence>
<name>A0ABR0KG06_9EURO</name>
<keyword evidence="3" id="KW-1185">Reference proteome</keyword>